<dbReference type="Proteomes" id="UP000317909">
    <property type="component" value="Chromosome"/>
</dbReference>
<dbReference type="EMBL" id="CP036339">
    <property type="protein sequence ID" value="QDT76013.1"/>
    <property type="molecule type" value="Genomic_DNA"/>
</dbReference>
<proteinExistence type="predicted"/>
<sequence length="92" mass="9914">MTKSPSKRSRTPGRASYTCLLSSFGMLFVAVGAKICGADIDYADISMLGLLSWGIFAVVHDVPPTSIVWPGWSSITRSSSTTDSKRIEDKEA</sequence>
<accession>A0A517U5Y5</accession>
<dbReference type="KEGG" id="llh:I41_52580"/>
<evidence type="ECO:0000313" key="1">
    <source>
        <dbReference type="EMBL" id="QDT76013.1"/>
    </source>
</evidence>
<dbReference type="AlphaFoldDB" id="A0A517U5Y5"/>
<gene>
    <name evidence="1" type="ORF">I41_52580</name>
</gene>
<name>A0A517U5Y5_9BACT</name>
<protein>
    <submittedName>
        <fullName evidence="1">Uncharacterized protein</fullName>
    </submittedName>
</protein>
<reference evidence="1 2" key="1">
    <citation type="submission" date="2019-02" db="EMBL/GenBank/DDBJ databases">
        <title>Deep-cultivation of Planctomycetes and their phenomic and genomic characterization uncovers novel biology.</title>
        <authorList>
            <person name="Wiegand S."/>
            <person name="Jogler M."/>
            <person name="Boedeker C."/>
            <person name="Pinto D."/>
            <person name="Vollmers J."/>
            <person name="Rivas-Marin E."/>
            <person name="Kohn T."/>
            <person name="Peeters S.H."/>
            <person name="Heuer A."/>
            <person name="Rast P."/>
            <person name="Oberbeckmann S."/>
            <person name="Bunk B."/>
            <person name="Jeske O."/>
            <person name="Meyerdierks A."/>
            <person name="Storesund J.E."/>
            <person name="Kallscheuer N."/>
            <person name="Luecker S."/>
            <person name="Lage O.M."/>
            <person name="Pohl T."/>
            <person name="Merkel B.J."/>
            <person name="Hornburger P."/>
            <person name="Mueller R.-W."/>
            <person name="Bruemmer F."/>
            <person name="Labrenz M."/>
            <person name="Spormann A.M."/>
            <person name="Op den Camp H."/>
            <person name="Overmann J."/>
            <person name="Amann R."/>
            <person name="Jetten M.S.M."/>
            <person name="Mascher T."/>
            <person name="Medema M.H."/>
            <person name="Devos D.P."/>
            <person name="Kaster A.-K."/>
            <person name="Ovreas L."/>
            <person name="Rohde M."/>
            <person name="Galperin M.Y."/>
            <person name="Jogler C."/>
        </authorList>
    </citation>
    <scope>NUCLEOTIDE SEQUENCE [LARGE SCALE GENOMIC DNA]</scope>
    <source>
        <strain evidence="1 2">I41</strain>
    </source>
</reference>
<evidence type="ECO:0000313" key="2">
    <source>
        <dbReference type="Proteomes" id="UP000317909"/>
    </source>
</evidence>
<keyword evidence="2" id="KW-1185">Reference proteome</keyword>
<organism evidence="1 2">
    <name type="scientific">Lacipirellula limnantheis</name>
    <dbReference type="NCBI Taxonomy" id="2528024"/>
    <lineage>
        <taxon>Bacteria</taxon>
        <taxon>Pseudomonadati</taxon>
        <taxon>Planctomycetota</taxon>
        <taxon>Planctomycetia</taxon>
        <taxon>Pirellulales</taxon>
        <taxon>Lacipirellulaceae</taxon>
        <taxon>Lacipirellula</taxon>
    </lineage>
</organism>